<dbReference type="Proteomes" id="UP000678499">
    <property type="component" value="Unassembled WGS sequence"/>
</dbReference>
<keyword evidence="1" id="KW-0175">Coiled coil</keyword>
<evidence type="ECO:0000256" key="1">
    <source>
        <dbReference type="SAM" id="Coils"/>
    </source>
</evidence>
<proteinExistence type="predicted"/>
<evidence type="ECO:0000313" key="2">
    <source>
        <dbReference type="EMBL" id="CAD7274032.1"/>
    </source>
</evidence>
<dbReference type="EMBL" id="CAJPEX010000197">
    <property type="protein sequence ID" value="CAG0914184.1"/>
    <property type="molecule type" value="Genomic_DNA"/>
</dbReference>
<reference evidence="2" key="1">
    <citation type="submission" date="2020-11" db="EMBL/GenBank/DDBJ databases">
        <authorList>
            <person name="Tran Van P."/>
        </authorList>
    </citation>
    <scope>NUCLEOTIDE SEQUENCE</scope>
</reference>
<protein>
    <submittedName>
        <fullName evidence="2">Uncharacterized protein</fullName>
    </submittedName>
</protein>
<dbReference type="AlphaFoldDB" id="A0A7R9BGH7"/>
<gene>
    <name evidence="2" type="ORF">NMOB1V02_LOCUS1890</name>
</gene>
<name>A0A7R9BGH7_9CRUS</name>
<dbReference type="EMBL" id="OA882234">
    <property type="protein sequence ID" value="CAD7274032.1"/>
    <property type="molecule type" value="Genomic_DNA"/>
</dbReference>
<feature type="coiled-coil region" evidence="1">
    <location>
        <begin position="112"/>
        <end position="146"/>
    </location>
</feature>
<accession>A0A7R9BGH7</accession>
<keyword evidence="3" id="KW-1185">Reference proteome</keyword>
<sequence>MDDDVEMTGFKKTLHFIAEEELGPPGKNDAAVDDNSVAESSEELFTGEKGMLVREICYLDREAQALKEQLSDLDDMLLALKAGFRYKNGYLDVPADVWHQVFDAYADPDPKTKAYKQKEVELKQELDSLTAELAGLQEESIKLYNNYKRASVMDPKRALLAAGGEKSNAILKETREVLGAIKDVDARLRTTHQKTNEVILAWDGGYALQSVINELARFLDRAMEFLKRFNEDIEQFLGEHSMPLVHNKDTLKEFFIDPSLEEMY</sequence>
<organism evidence="2">
    <name type="scientific">Notodromas monacha</name>
    <dbReference type="NCBI Taxonomy" id="399045"/>
    <lineage>
        <taxon>Eukaryota</taxon>
        <taxon>Metazoa</taxon>
        <taxon>Ecdysozoa</taxon>
        <taxon>Arthropoda</taxon>
        <taxon>Crustacea</taxon>
        <taxon>Oligostraca</taxon>
        <taxon>Ostracoda</taxon>
        <taxon>Podocopa</taxon>
        <taxon>Podocopida</taxon>
        <taxon>Cypridocopina</taxon>
        <taxon>Cypridoidea</taxon>
        <taxon>Cyprididae</taxon>
        <taxon>Notodromas</taxon>
    </lineage>
</organism>
<evidence type="ECO:0000313" key="3">
    <source>
        <dbReference type="Proteomes" id="UP000678499"/>
    </source>
</evidence>